<dbReference type="GO" id="GO:0005739">
    <property type="term" value="C:mitochondrion"/>
    <property type="evidence" value="ECO:0007669"/>
    <property type="project" value="TreeGrafter"/>
</dbReference>
<dbReference type="InterPro" id="IPR013221">
    <property type="entry name" value="Mur_ligase_cen"/>
</dbReference>
<proteinExistence type="inferred from homology"/>
<dbReference type="NCBIfam" id="TIGR01499">
    <property type="entry name" value="folC"/>
    <property type="match status" value="1"/>
</dbReference>
<keyword evidence="6" id="KW-0460">Magnesium</keyword>
<keyword evidence="4" id="KW-0547">Nucleotide-binding</keyword>
<evidence type="ECO:0000256" key="5">
    <source>
        <dbReference type="ARBA" id="ARBA00022840"/>
    </source>
</evidence>
<dbReference type="GO" id="GO:0008841">
    <property type="term" value="F:dihydrofolate synthase activity"/>
    <property type="evidence" value="ECO:0007669"/>
    <property type="project" value="TreeGrafter"/>
</dbReference>
<comment type="similarity">
    <text evidence="1">Belongs to the folylpolyglutamate synthase family.</text>
</comment>
<reference evidence="9 10" key="1">
    <citation type="submission" date="2016-01" db="EMBL/GenBank/DDBJ databases">
        <title>Biosynthesis of antibiotic leucinostatins and their inhibition on Phytophthora in bio-control Purpureocillium lilacinum.</title>
        <authorList>
            <person name="Wang G."/>
            <person name="Liu Z."/>
            <person name="Lin R."/>
            <person name="Li E."/>
            <person name="Mao Z."/>
            <person name="Ling J."/>
            <person name="Yin W."/>
            <person name="Xie B."/>
        </authorList>
    </citation>
    <scope>NUCLEOTIDE SEQUENCE [LARGE SCALE GENOMIC DNA]</scope>
    <source>
        <strain evidence="9">PLBJ-1</strain>
    </source>
</reference>
<dbReference type="Gene3D" id="3.40.1190.10">
    <property type="entry name" value="Mur-like, catalytic domain"/>
    <property type="match status" value="1"/>
</dbReference>
<dbReference type="SUPFAM" id="SSF53623">
    <property type="entry name" value="MurD-like peptide ligases, catalytic domain"/>
    <property type="match status" value="1"/>
</dbReference>
<evidence type="ECO:0000313" key="9">
    <source>
        <dbReference type="EMBL" id="OAQ83529.1"/>
    </source>
</evidence>
<dbReference type="SUPFAM" id="SSF53244">
    <property type="entry name" value="MurD-like peptide ligases, peptide-binding domain"/>
    <property type="match status" value="1"/>
</dbReference>
<evidence type="ECO:0000256" key="3">
    <source>
        <dbReference type="ARBA" id="ARBA00022723"/>
    </source>
</evidence>
<dbReference type="Pfam" id="PF08245">
    <property type="entry name" value="Mur_ligase_M"/>
    <property type="match status" value="1"/>
</dbReference>
<feature type="compositionally biased region" description="Basic and acidic residues" evidence="7">
    <location>
        <begin position="662"/>
        <end position="674"/>
    </location>
</feature>
<dbReference type="AlphaFoldDB" id="A0A179H2C6"/>
<keyword evidence="2" id="KW-0436">Ligase</keyword>
<dbReference type="InterPro" id="IPR036615">
    <property type="entry name" value="Mur_ligase_C_dom_sf"/>
</dbReference>
<evidence type="ECO:0000256" key="1">
    <source>
        <dbReference type="ARBA" id="ARBA00008276"/>
    </source>
</evidence>
<dbReference type="PANTHER" id="PTHR11136">
    <property type="entry name" value="FOLYLPOLYGLUTAMATE SYNTHASE-RELATED"/>
    <property type="match status" value="1"/>
</dbReference>
<gene>
    <name evidence="9" type="ORF">VFPBJ_02297</name>
</gene>
<organism evidence="9 10">
    <name type="scientific">Purpureocillium lilacinum</name>
    <name type="common">Paecilomyces lilacinus</name>
    <dbReference type="NCBI Taxonomy" id="33203"/>
    <lineage>
        <taxon>Eukaryota</taxon>
        <taxon>Fungi</taxon>
        <taxon>Dikarya</taxon>
        <taxon>Ascomycota</taxon>
        <taxon>Pezizomycotina</taxon>
        <taxon>Sordariomycetes</taxon>
        <taxon>Hypocreomycetidae</taxon>
        <taxon>Hypocreales</taxon>
        <taxon>Ophiocordycipitaceae</taxon>
        <taxon>Purpureocillium</taxon>
    </lineage>
</organism>
<evidence type="ECO:0000256" key="6">
    <source>
        <dbReference type="ARBA" id="ARBA00022842"/>
    </source>
</evidence>
<dbReference type="InterPro" id="IPR036565">
    <property type="entry name" value="Mur-like_cat_sf"/>
</dbReference>
<dbReference type="Proteomes" id="UP000078240">
    <property type="component" value="Unassembled WGS sequence"/>
</dbReference>
<dbReference type="PANTHER" id="PTHR11136:SF0">
    <property type="entry name" value="DIHYDROFOLATE SYNTHETASE-RELATED"/>
    <property type="match status" value="1"/>
</dbReference>
<evidence type="ECO:0000256" key="4">
    <source>
        <dbReference type="ARBA" id="ARBA00022741"/>
    </source>
</evidence>
<feature type="domain" description="Mur ligase central" evidence="8">
    <location>
        <begin position="53"/>
        <end position="206"/>
    </location>
</feature>
<comment type="caution">
    <text evidence="9">The sequence shown here is derived from an EMBL/GenBank/DDBJ whole genome shotgun (WGS) entry which is preliminary data.</text>
</comment>
<feature type="region of interest" description="Disordered" evidence="7">
    <location>
        <begin position="484"/>
        <end position="533"/>
    </location>
</feature>
<sequence length="687" mass="76303">MPSAKEVKRALARIRAALPREKKVASDHRNIRLGLERISRVVPDEQSWAGVHVGGTNGKGSICALLAGMFKLSGISHGTFISPAIPERHNAITINDRYVNKRMYDMELQHVEAAYRRVASGWRFTSGEDPGDLTPFELETAAAFRVFDKMHVKYGIVEVGMGGATDATNAMKQKSVTVISKIDLDHQEYLGNTIEEIAKVKAGIMRPGVPCIVDHTNPSSVLGVLREHAQSVGTQISPSSKALPLIAGLDQDRFKLEDYEQQNLLCATLAFRHLFPHLDIDVNKLLSMKPYLPGRKEYVGVSGLTDGLRQKPVLVDGAHNMLGVEALAKHVETRVRKDDQPITWVMGLSASKSKPFSKMIEALLRPQDNLAFVEYTQGPNDPPAAPADLGRGVAKEALKNESQLYDGEPDIASAVRWACSKAGEGPVIITGSLYLIREFYKLEGVEQQRKIGTRRPGRAQLWHYTQLSQQRALTAEEAQEYKKARRHWRLSPLRNPTFKTSQEGGQPQPPTVSEQTRELQRTAAHHKKQADGYRSAIASIQNDLDAERTGGPGSSHLSGSIDELKRRHEEHIKAYNSAMFKIRGHVADPDKKHLSHEEIFGRPEKPKRRIATLLRKFEEDEAREQESKAATASSRRAIENEILQASRDVLGEGFGGQRRKQRSNEPAEGSKPDKGTFPSEKTVGGRR</sequence>
<dbReference type="GO" id="GO:0046872">
    <property type="term" value="F:metal ion binding"/>
    <property type="evidence" value="ECO:0007669"/>
    <property type="project" value="UniProtKB-KW"/>
</dbReference>
<name>A0A179H2C6_PURLI</name>
<evidence type="ECO:0000313" key="10">
    <source>
        <dbReference type="Proteomes" id="UP000078240"/>
    </source>
</evidence>
<feature type="region of interest" description="Disordered" evidence="7">
    <location>
        <begin position="620"/>
        <end position="687"/>
    </location>
</feature>
<accession>A0A179H2C6</accession>
<dbReference type="UniPathway" id="UPA00850"/>
<dbReference type="InterPro" id="IPR001645">
    <property type="entry name" value="Folylpolyglutamate_synth"/>
</dbReference>
<dbReference type="GO" id="GO:0005829">
    <property type="term" value="C:cytosol"/>
    <property type="evidence" value="ECO:0007669"/>
    <property type="project" value="TreeGrafter"/>
</dbReference>
<dbReference type="EMBL" id="LSBH01000002">
    <property type="protein sequence ID" value="OAQ83529.1"/>
    <property type="molecule type" value="Genomic_DNA"/>
</dbReference>
<evidence type="ECO:0000259" key="8">
    <source>
        <dbReference type="Pfam" id="PF08245"/>
    </source>
</evidence>
<dbReference type="GO" id="GO:0005524">
    <property type="term" value="F:ATP binding"/>
    <property type="evidence" value="ECO:0007669"/>
    <property type="project" value="UniProtKB-KW"/>
</dbReference>
<evidence type="ECO:0000256" key="7">
    <source>
        <dbReference type="SAM" id="MobiDB-lite"/>
    </source>
</evidence>
<keyword evidence="5" id="KW-0067">ATP-binding</keyword>
<evidence type="ECO:0000256" key="2">
    <source>
        <dbReference type="ARBA" id="ARBA00022598"/>
    </source>
</evidence>
<dbReference type="GO" id="GO:0004326">
    <property type="term" value="F:tetrahydrofolylpolyglutamate synthase activity"/>
    <property type="evidence" value="ECO:0007669"/>
    <property type="project" value="InterPro"/>
</dbReference>
<dbReference type="Gene3D" id="3.90.190.20">
    <property type="entry name" value="Mur ligase, C-terminal domain"/>
    <property type="match status" value="1"/>
</dbReference>
<protein>
    <submittedName>
        <fullName evidence="9">Dihydrofolate synthetase Fol3</fullName>
    </submittedName>
</protein>
<keyword evidence="3" id="KW-0479">Metal-binding</keyword>